<dbReference type="Proteomes" id="UP000321393">
    <property type="component" value="Unassembled WGS sequence"/>
</dbReference>
<accession>A0A5D3BIE7</accession>
<evidence type="ECO:0000313" key="6">
    <source>
        <dbReference type="Proteomes" id="UP000321393"/>
    </source>
</evidence>
<evidence type="ECO:0000313" key="4">
    <source>
        <dbReference type="EMBL" id="KAA0032727.1"/>
    </source>
</evidence>
<dbReference type="Pfam" id="PF14223">
    <property type="entry name" value="Retrotran_gag_2"/>
    <property type="match status" value="1"/>
</dbReference>
<name>A0A5D3BIE7_CUCMM</name>
<dbReference type="AlphaFoldDB" id="A0A5D3BIE7"/>
<feature type="domain" description="Retrovirus-related Pol polyprotein from transposon TNT 1-94-like beta-barrel" evidence="3">
    <location>
        <begin position="275"/>
        <end position="340"/>
    </location>
</feature>
<feature type="compositionally biased region" description="Polar residues" evidence="1">
    <location>
        <begin position="863"/>
        <end position="875"/>
    </location>
</feature>
<dbReference type="InterPro" id="IPR054722">
    <property type="entry name" value="PolX-like_BBD"/>
</dbReference>
<dbReference type="PANTHER" id="PTHR11439:SF483">
    <property type="entry name" value="PEPTIDE SYNTHASE GLIP-LIKE, PUTATIVE (AFU_ORTHOLOGUE AFUA_3G12920)-RELATED"/>
    <property type="match status" value="1"/>
</dbReference>
<evidence type="ECO:0000259" key="3">
    <source>
        <dbReference type="Pfam" id="PF22936"/>
    </source>
</evidence>
<feature type="domain" description="Reverse transcriptase Ty1/copia-type" evidence="2">
    <location>
        <begin position="448"/>
        <end position="525"/>
    </location>
</feature>
<evidence type="ECO:0000313" key="7">
    <source>
        <dbReference type="Proteomes" id="UP000321947"/>
    </source>
</evidence>
<proteinExistence type="predicted"/>
<dbReference type="PANTHER" id="PTHR11439">
    <property type="entry name" value="GAG-POL-RELATED RETROTRANSPOSON"/>
    <property type="match status" value="1"/>
</dbReference>
<evidence type="ECO:0000256" key="1">
    <source>
        <dbReference type="SAM" id="MobiDB-lite"/>
    </source>
</evidence>
<dbReference type="Pfam" id="PF22936">
    <property type="entry name" value="Pol_BBD"/>
    <property type="match status" value="1"/>
</dbReference>
<feature type="region of interest" description="Disordered" evidence="1">
    <location>
        <begin position="757"/>
        <end position="876"/>
    </location>
</feature>
<evidence type="ECO:0000313" key="5">
    <source>
        <dbReference type="EMBL" id="TYJ98759.1"/>
    </source>
</evidence>
<sequence>MIFFIKTLDGKAWKALVVGYEPLMFTMDGVSVPKPEVDWTDTEEQASVGNARVLNTIFNGVDLNVFKLINSCSTAKEAWRILEVAYEGTSKVKISRLQLITSRFKALKMSEDESVFEYNERVLKIANESLLLGKGIPDSKIRKQKGKEIAFKSTYEEEATMNHYDNEVNMDESIALLTKQFFKVVRRFRNMNTTGLNAQTSNQYRKKDGENATRSSMKAITTCFTEIDLEEDSECADEELTIQELEMLRKEDTEAEEIQKERIQDLMKENERLIGCSRHLTGNKSFFSDLKECASGHVTFGDGARGRIVAKGNIDKNNLPCPNDVRCVDGLEENLISNSRAYRVFIKKFGTVMETINAVVNDFESAAIRINDETLNIPVDTFTLPKEVPKVDTLPYGTDINSEKRSKEVIANNPELGSICTCEKESSTKFYNRRSKHYRHKMDLQTDEAGCVSKNKARLVAQGYGQVEGVEFDETFAPVARLEASSLLLGISCIQKFKLYQMDVKSAFLNGYLNEEVYVAQPKGVAQIYVDDIIVGGFPQDLVDNFIAIMKSELEMSMVGELSCFLGLQIKQKSEGIVISQENQPDIAYVVGICACYQADLRTSHLEDVKRILKYVHGTSDFGILYSYDTTPILVGYYDADWAGSSDDRKRTSGDSFIEFASSSSFSNFEIFCSGLWCKQQLGGNLKRPKVQKNSTKVTVSSPHQKNLKRKFQANYLCRLLIPLFPHLQKTIVPKVTVELPAAPFVSVHSQESSSTKGVFVSTPGIASDSSVQPGPTTLSPPASLPFEPNVAHASAPDNVPNNVPGDVSATREGRTEVRSDANEEDPPNPDIWFEKIPTNADDNVAVPPGSPENLVAPKPAKQKSQQNRSPSSPSLDALTSVLSGGTLSSWPVNGISVVALSIKYVILHKIGIANWFPSSHAFSVSASLATFLHQIFNDHKVDIGAFIYNQLLRHVGLFGVKIPIALSQFFSSLLLHMNVFCPLTFDMNDWDETAEGFFVDRELAS</sequence>
<dbReference type="EMBL" id="SSTE01021224">
    <property type="protein sequence ID" value="KAA0032727.1"/>
    <property type="molecule type" value="Genomic_DNA"/>
</dbReference>
<protein>
    <submittedName>
        <fullName evidence="5">Envelope-like protein</fullName>
    </submittedName>
</protein>
<reference evidence="6 7" key="1">
    <citation type="submission" date="2019-08" db="EMBL/GenBank/DDBJ databases">
        <title>Draft genome sequences of two oriental melons (Cucumis melo L. var makuwa).</title>
        <authorList>
            <person name="Kwon S.-Y."/>
        </authorList>
    </citation>
    <scope>NUCLEOTIDE SEQUENCE [LARGE SCALE GENOMIC DNA]</scope>
    <source>
        <strain evidence="7">cv. Chang Bougi</strain>
        <strain evidence="6">cv. SW 3</strain>
        <tissue evidence="5">Leaf</tissue>
    </source>
</reference>
<gene>
    <name evidence="5" type="ORF">E5676_scaffold156G00670</name>
    <name evidence="4" type="ORF">E6C27_scaffold853G00680</name>
</gene>
<dbReference type="EMBL" id="SSTD01017849">
    <property type="protein sequence ID" value="TYJ98759.1"/>
    <property type="molecule type" value="Genomic_DNA"/>
</dbReference>
<feature type="compositionally biased region" description="Polar residues" evidence="1">
    <location>
        <begin position="768"/>
        <end position="781"/>
    </location>
</feature>
<organism evidence="5 7">
    <name type="scientific">Cucumis melo var. makuwa</name>
    <name type="common">Oriental melon</name>
    <dbReference type="NCBI Taxonomy" id="1194695"/>
    <lineage>
        <taxon>Eukaryota</taxon>
        <taxon>Viridiplantae</taxon>
        <taxon>Streptophyta</taxon>
        <taxon>Embryophyta</taxon>
        <taxon>Tracheophyta</taxon>
        <taxon>Spermatophyta</taxon>
        <taxon>Magnoliopsida</taxon>
        <taxon>eudicotyledons</taxon>
        <taxon>Gunneridae</taxon>
        <taxon>Pentapetalae</taxon>
        <taxon>rosids</taxon>
        <taxon>fabids</taxon>
        <taxon>Cucurbitales</taxon>
        <taxon>Cucurbitaceae</taxon>
        <taxon>Benincaseae</taxon>
        <taxon>Cucumis</taxon>
    </lineage>
</organism>
<feature type="compositionally biased region" description="Basic and acidic residues" evidence="1">
    <location>
        <begin position="810"/>
        <end position="822"/>
    </location>
</feature>
<evidence type="ECO:0000259" key="2">
    <source>
        <dbReference type="Pfam" id="PF07727"/>
    </source>
</evidence>
<dbReference type="InterPro" id="IPR013103">
    <property type="entry name" value="RVT_2"/>
</dbReference>
<comment type="caution">
    <text evidence="5">The sequence shown here is derived from an EMBL/GenBank/DDBJ whole genome shotgun (WGS) entry which is preliminary data.</text>
</comment>
<dbReference type="Pfam" id="PF07727">
    <property type="entry name" value="RVT_2"/>
    <property type="match status" value="1"/>
</dbReference>
<dbReference type="Proteomes" id="UP000321947">
    <property type="component" value="Unassembled WGS sequence"/>
</dbReference>